<dbReference type="Pfam" id="PF00488">
    <property type="entry name" value="MutS_V"/>
    <property type="match status" value="1"/>
</dbReference>
<dbReference type="PANTHER" id="PTHR11361:SF21">
    <property type="entry name" value="MUTS PROTEIN HOMOLOG 4"/>
    <property type="match status" value="1"/>
</dbReference>
<keyword evidence="4" id="KW-0238">DNA-binding</keyword>
<organism evidence="8 9">
    <name type="scientific">Ustilago bromivora</name>
    <dbReference type="NCBI Taxonomy" id="307758"/>
    <lineage>
        <taxon>Eukaryota</taxon>
        <taxon>Fungi</taxon>
        <taxon>Dikarya</taxon>
        <taxon>Basidiomycota</taxon>
        <taxon>Ustilaginomycotina</taxon>
        <taxon>Ustilaginomycetes</taxon>
        <taxon>Ustilaginales</taxon>
        <taxon>Ustilaginaceae</taxon>
        <taxon>Ustilago</taxon>
    </lineage>
</organism>
<dbReference type="Pfam" id="PF05192">
    <property type="entry name" value="MutS_III"/>
    <property type="match status" value="1"/>
</dbReference>
<dbReference type="Gene3D" id="3.40.50.300">
    <property type="entry name" value="P-loop containing nucleotide triphosphate hydrolases"/>
    <property type="match status" value="1"/>
</dbReference>
<evidence type="ECO:0000256" key="4">
    <source>
        <dbReference type="ARBA" id="ARBA00023125"/>
    </source>
</evidence>
<evidence type="ECO:0000256" key="6">
    <source>
        <dbReference type="SAM" id="MobiDB-lite"/>
    </source>
</evidence>
<evidence type="ECO:0000256" key="2">
    <source>
        <dbReference type="ARBA" id="ARBA00022741"/>
    </source>
</evidence>
<dbReference type="SUPFAM" id="SSF52540">
    <property type="entry name" value="P-loop containing nucleoside triphosphate hydrolases"/>
    <property type="match status" value="1"/>
</dbReference>
<dbReference type="OrthoDB" id="276261at2759"/>
<dbReference type="PROSITE" id="PS00486">
    <property type="entry name" value="DNA_MISMATCH_REPAIR_2"/>
    <property type="match status" value="1"/>
</dbReference>
<dbReference type="InterPro" id="IPR007861">
    <property type="entry name" value="DNA_mismatch_repair_MutS_clamp"/>
</dbReference>
<name>A0A1K0GEJ9_9BASI</name>
<dbReference type="SMART" id="SM00534">
    <property type="entry name" value="MUTSac"/>
    <property type="match status" value="1"/>
</dbReference>
<dbReference type="EMBL" id="LT558139">
    <property type="protein sequence ID" value="SAM86508.1"/>
    <property type="molecule type" value="Genomic_DNA"/>
</dbReference>
<dbReference type="InterPro" id="IPR007696">
    <property type="entry name" value="DNA_mismatch_repair_MutS_core"/>
</dbReference>
<dbReference type="GO" id="GO:0030983">
    <property type="term" value="F:mismatched DNA binding"/>
    <property type="evidence" value="ECO:0007669"/>
    <property type="project" value="InterPro"/>
</dbReference>
<dbReference type="SMART" id="SM00533">
    <property type="entry name" value="MUTSd"/>
    <property type="match status" value="1"/>
</dbReference>
<evidence type="ECO:0000313" key="8">
    <source>
        <dbReference type="EMBL" id="SAM86508.1"/>
    </source>
</evidence>
<dbReference type="AlphaFoldDB" id="A0A1K0GEJ9"/>
<comment type="similarity">
    <text evidence="1">Belongs to the DNA mismatch repair MutS family.</text>
</comment>
<gene>
    <name evidence="8" type="ORF">UBRO_08884</name>
</gene>
<dbReference type="GO" id="GO:0007131">
    <property type="term" value="P:reciprocal meiotic recombination"/>
    <property type="evidence" value="ECO:0007669"/>
    <property type="project" value="TreeGrafter"/>
</dbReference>
<dbReference type="InterPro" id="IPR036187">
    <property type="entry name" value="DNA_mismatch_repair_MutS_sf"/>
</dbReference>
<keyword evidence="2" id="KW-0547">Nucleotide-binding</keyword>
<dbReference type="PANTHER" id="PTHR11361">
    <property type="entry name" value="DNA MISMATCH REPAIR PROTEIN MUTS FAMILY MEMBER"/>
    <property type="match status" value="1"/>
</dbReference>
<evidence type="ECO:0000256" key="5">
    <source>
        <dbReference type="ARBA" id="ARBA00023254"/>
    </source>
</evidence>
<protein>
    <submittedName>
        <fullName evidence="8">Related to meiosis-specific MutS homolog</fullName>
    </submittedName>
</protein>
<dbReference type="GO" id="GO:0140664">
    <property type="term" value="F:ATP-dependent DNA damage sensor activity"/>
    <property type="evidence" value="ECO:0007669"/>
    <property type="project" value="InterPro"/>
</dbReference>
<feature type="region of interest" description="Disordered" evidence="6">
    <location>
        <begin position="110"/>
        <end position="137"/>
    </location>
</feature>
<feature type="domain" description="DNA mismatch repair proteins mutS family" evidence="7">
    <location>
        <begin position="877"/>
        <end position="893"/>
    </location>
</feature>
<feature type="compositionally biased region" description="Polar residues" evidence="6">
    <location>
        <begin position="245"/>
        <end position="255"/>
    </location>
</feature>
<feature type="compositionally biased region" description="Polar residues" evidence="6">
    <location>
        <begin position="342"/>
        <end position="356"/>
    </location>
</feature>
<dbReference type="SUPFAM" id="SSF48334">
    <property type="entry name" value="DNA repair protein MutS, domain III"/>
    <property type="match status" value="1"/>
</dbReference>
<feature type="region of interest" description="Disordered" evidence="6">
    <location>
        <begin position="1"/>
        <end position="36"/>
    </location>
</feature>
<dbReference type="GO" id="GO:0005524">
    <property type="term" value="F:ATP binding"/>
    <property type="evidence" value="ECO:0007669"/>
    <property type="project" value="UniProtKB-KW"/>
</dbReference>
<reference evidence="9" key="1">
    <citation type="submission" date="2016-04" db="EMBL/GenBank/DDBJ databases">
        <authorList>
            <person name="Guldener U."/>
            <person name="Guldener U."/>
        </authorList>
    </citation>
    <scope>NUCLEOTIDE SEQUENCE [LARGE SCALE GENOMIC DNA]</scope>
    <source>
        <strain evidence="9">UB2112</strain>
    </source>
</reference>
<dbReference type="InterPro" id="IPR027417">
    <property type="entry name" value="P-loop_NTPase"/>
</dbReference>
<feature type="region of interest" description="Disordered" evidence="6">
    <location>
        <begin position="245"/>
        <end position="279"/>
    </location>
</feature>
<evidence type="ECO:0000313" key="9">
    <source>
        <dbReference type="Proteomes" id="UP000179920"/>
    </source>
</evidence>
<dbReference type="Gene3D" id="1.10.1420.10">
    <property type="match status" value="2"/>
</dbReference>
<sequence length="1068" mass="119169">MQFNNGTGWQLPQLGQGQQLAPPSRSASSASTSSFRIPGILPANRVNRHEQQPMAQPVASNTSFVRLFAPTPQQESTNLFLQQHGRDTDTTVDWLPKGGPNPREFIDNSQAGLGFEFGPRPDSRLDREGRDREGRDRSLIRYTPEPRQFDAAPMEEPPIRPFTASSYHRSKLVTADGFVGNYVCAVLENRGTGREVGIASIDRETGLCVITQIADTPTYVRTIQHISMYPPSILLVPASGQPAWKNTMSGLTSQSSKRRRAQDDGDDEDEQGEQTQRTSTSMLIKCLEEICGIQASPYLRRHWNYHEGARWLDKLLVDDAEDVKDNNEQYAPRPSQDGAYHIQQSQGQAPSRPQTAWTNRTSLDFSAKASTRAAILVAVADKYYLLSAVAALFGYFTDQFSRVFTSKSLRIRYVVPEGNNTAHDLELVRNSIDPRSQDCLYGLLNHCASPMGKRLLKMNILQPLTDLQTLAARQEAVAECVRYEERFYAIQQSLRPIRDKSIDLDKLIHILSCPPKRGKETRLDTERKIESILSLRTLLSSLGPARAALQNASSGLLQAIWSFLDSEQIDRISESIHLTIDEDIAHAKGGITSRNAKMYAVRAERSPLLDVARQTYRENLEDIIRLCDMEKRETGLDLNLKLVANGFLFQTRLDKTQMHTLPERFRNITRAKSGKIVTMTTIPLKQLNARLVEAMNEVCTMSDLIIEQLIEEIIGQVASLYKVSEALALLDMVVSFAHVSKCNDYVRPVFGETLDIRNARHPILDRADIPTIGPPSAVFRRRQPFVPNDIYLAPGERVCLVTGPNMSGKSTFLRQIALITVLACIGCFVPATRATTPMPDAILSLLTHEDDPTQNLSTFAAEMRTSAFILSVGTPRSLVILDEMGRGTSPDEGCAVATAIIEEMINENGSKVFFATHFGELVDGLDGKEGFVCQHLEVSTIQRREDVGLVFHHRLHLGPGLNTHYSLQVAKMMGCFSNDFLERAEEVAVAEQAANADRDNAMNPETRERRKLLRRVVRDLCRLIQAPLQSKVSEGAEENAFRDAEKLIEKLATLQINAANELDATFEA</sequence>
<feature type="region of interest" description="Disordered" evidence="6">
    <location>
        <begin position="326"/>
        <end position="356"/>
    </location>
</feature>
<keyword evidence="3" id="KW-0067">ATP-binding</keyword>
<feature type="compositionally biased region" description="Basic and acidic residues" evidence="6">
    <location>
        <begin position="119"/>
        <end position="137"/>
    </location>
</feature>
<proteinExistence type="inferred from homology"/>
<keyword evidence="5" id="KW-0469">Meiosis</keyword>
<dbReference type="GO" id="GO:0005634">
    <property type="term" value="C:nucleus"/>
    <property type="evidence" value="ECO:0007669"/>
    <property type="project" value="TreeGrafter"/>
</dbReference>
<feature type="compositionally biased region" description="Low complexity" evidence="6">
    <location>
        <begin position="8"/>
        <end position="34"/>
    </location>
</feature>
<evidence type="ECO:0000256" key="3">
    <source>
        <dbReference type="ARBA" id="ARBA00022840"/>
    </source>
</evidence>
<dbReference type="Pfam" id="PF05190">
    <property type="entry name" value="MutS_IV"/>
    <property type="match status" value="1"/>
</dbReference>
<dbReference type="Proteomes" id="UP000179920">
    <property type="component" value="Chromosome XXIII"/>
</dbReference>
<dbReference type="InterPro" id="IPR045076">
    <property type="entry name" value="MutS"/>
</dbReference>
<evidence type="ECO:0000256" key="1">
    <source>
        <dbReference type="ARBA" id="ARBA00006271"/>
    </source>
</evidence>
<accession>A0A1K0GEJ9</accession>
<dbReference type="InterPro" id="IPR000432">
    <property type="entry name" value="DNA_mismatch_repair_MutS_C"/>
</dbReference>
<evidence type="ECO:0000259" key="7">
    <source>
        <dbReference type="PROSITE" id="PS00486"/>
    </source>
</evidence>
<dbReference type="GO" id="GO:0006298">
    <property type="term" value="P:mismatch repair"/>
    <property type="evidence" value="ECO:0007669"/>
    <property type="project" value="InterPro"/>
</dbReference>